<reference evidence="1 2" key="1">
    <citation type="journal article" date="2015" name="Appl. Environ. Microbiol.">
        <title>The Geoglobus acetivorans genome: Fe(III) reduction, acetate utilization, autotrophic growth, and degradation of aromatic compounds in a hyperthermophilic archaeon.</title>
        <authorList>
            <person name="Mardanov A.V."/>
            <person name="Slododkina G.B."/>
            <person name="Slobodkin A.I."/>
            <person name="Beletsky A.V."/>
            <person name="Gavrilov S.N."/>
            <person name="Kublanov I.V."/>
            <person name="Bonch-Osmolovskaya E.A."/>
            <person name="Skryabin K.G."/>
            <person name="Ravin N.V."/>
        </authorList>
    </citation>
    <scope>NUCLEOTIDE SEQUENCE [LARGE SCALE GENOMIC DNA]</scope>
    <source>
        <strain evidence="1 2">SBH6</strain>
    </source>
</reference>
<organism evidence="1 2">
    <name type="scientific">Geoglobus acetivorans</name>
    <dbReference type="NCBI Taxonomy" id="565033"/>
    <lineage>
        <taxon>Archaea</taxon>
        <taxon>Methanobacteriati</taxon>
        <taxon>Methanobacteriota</taxon>
        <taxon>Archaeoglobi</taxon>
        <taxon>Archaeoglobales</taxon>
        <taxon>Archaeoglobaceae</taxon>
        <taxon>Geoglobus</taxon>
    </lineage>
</organism>
<dbReference type="STRING" id="565033.GACE_1741"/>
<dbReference type="InterPro" id="IPR002746">
    <property type="entry name" value="UPF0216"/>
</dbReference>
<dbReference type="eggNOG" id="arCOG01921">
    <property type="taxonomic scope" value="Archaea"/>
</dbReference>
<dbReference type="HOGENOM" id="CLU_146474_0_0_2"/>
<proteinExistence type="predicted"/>
<dbReference type="Pfam" id="PF01886">
    <property type="entry name" value="DUF61"/>
    <property type="match status" value="1"/>
</dbReference>
<sequence length="133" mass="16105">MEIGERTLFKLVETINRHLPEKRKSLKALLEMDSPEIRGRDGIDYYIEREELEFIACYVDEFEQDRFMIPIILEMASIGGEYVIYVRDRRHAEFIEKAFGFDRYVDNIMMLYSYEMQRIRKKLKTTSQVMFRP</sequence>
<protein>
    <submittedName>
        <fullName evidence="1">Uncharacterized protein</fullName>
    </submittedName>
</protein>
<dbReference type="EMBL" id="CP009552">
    <property type="protein sequence ID" value="AIY90771.1"/>
    <property type="molecule type" value="Genomic_DNA"/>
</dbReference>
<dbReference type="KEGG" id="gac:GACE_1741"/>
<gene>
    <name evidence="1" type="ORF">GACE_1741</name>
</gene>
<accession>A0A0A7GIN4</accession>
<dbReference type="NCBIfam" id="NF003153">
    <property type="entry name" value="PRK04115.1"/>
    <property type="match status" value="1"/>
</dbReference>
<dbReference type="PIRSF" id="PIRSF005264">
    <property type="entry name" value="UCP005264"/>
    <property type="match status" value="1"/>
</dbReference>
<dbReference type="AlphaFoldDB" id="A0A0A7GIN4"/>
<evidence type="ECO:0000313" key="1">
    <source>
        <dbReference type="EMBL" id="AIY90771.1"/>
    </source>
</evidence>
<dbReference type="Proteomes" id="UP000030624">
    <property type="component" value="Chromosome"/>
</dbReference>
<evidence type="ECO:0000313" key="2">
    <source>
        <dbReference type="Proteomes" id="UP000030624"/>
    </source>
</evidence>
<name>A0A0A7GIN4_GEOAI</name>